<dbReference type="Gene3D" id="2.10.109.10">
    <property type="entry name" value="Umud Fragment, subunit A"/>
    <property type="match status" value="1"/>
</dbReference>
<dbReference type="GO" id="GO:0006465">
    <property type="term" value="P:signal peptide processing"/>
    <property type="evidence" value="ECO:0007669"/>
    <property type="project" value="InterPro"/>
</dbReference>
<evidence type="ECO:0000313" key="10">
    <source>
        <dbReference type="EMBL" id="RKL22741.1"/>
    </source>
</evidence>
<keyword evidence="7" id="KW-0812">Transmembrane</keyword>
<dbReference type="SUPFAM" id="SSF52540">
    <property type="entry name" value="P-loop containing nucleoside triphosphate hydrolases"/>
    <property type="match status" value="1"/>
</dbReference>
<reference evidence="10 11" key="1">
    <citation type="journal article" date="2018" name="Sci. Rep.">
        <title>Characterisation of pathogen-specific regions and novel effector candidates in Fusarium oxysporum f. sp. cepae.</title>
        <authorList>
            <person name="Armitage A.D."/>
            <person name="Taylor A."/>
            <person name="Sobczyk M.K."/>
            <person name="Baxter L."/>
            <person name="Greenfield B.P."/>
            <person name="Bates H.J."/>
            <person name="Wilson F."/>
            <person name="Jackson A.C."/>
            <person name="Ott S."/>
            <person name="Harrison R.J."/>
            <person name="Clarkson J.P."/>
        </authorList>
    </citation>
    <scope>NUCLEOTIDE SEQUENCE [LARGE SCALE GENOMIC DNA]</scope>
    <source>
        <strain evidence="10 11">Fp_A8</strain>
    </source>
</reference>
<keyword evidence="5" id="KW-0184">Conjugation</keyword>
<dbReference type="PANTHER" id="PTHR38467:SF1">
    <property type="entry name" value="CONJUGATIVE TRANSFER: ASSEMBLY"/>
    <property type="match status" value="1"/>
</dbReference>
<evidence type="ECO:0000259" key="9">
    <source>
        <dbReference type="Pfam" id="PF19044"/>
    </source>
</evidence>
<feature type="domain" description="TraG P-loop" evidence="9">
    <location>
        <begin position="483"/>
        <end position="805"/>
    </location>
</feature>
<feature type="region of interest" description="Disordered" evidence="6">
    <location>
        <begin position="924"/>
        <end position="963"/>
    </location>
</feature>
<dbReference type="InterPro" id="IPR014139">
    <property type="entry name" value="Peptidase_S26C_TraF"/>
</dbReference>
<dbReference type="EMBL" id="MRDB01000118">
    <property type="protein sequence ID" value="RKL22741.1"/>
    <property type="molecule type" value="Genomic_DNA"/>
</dbReference>
<feature type="compositionally biased region" description="Low complexity" evidence="6">
    <location>
        <begin position="924"/>
        <end position="936"/>
    </location>
</feature>
<evidence type="ECO:0000256" key="3">
    <source>
        <dbReference type="ARBA" id="ARBA00022729"/>
    </source>
</evidence>
<comment type="similarity">
    <text evidence="2">Belongs to the peptidase S26C family.</text>
</comment>
<keyword evidence="7" id="KW-1133">Transmembrane helix</keyword>
<dbReference type="InterPro" id="IPR025955">
    <property type="entry name" value="TraC/Conjuga_ATPase"/>
</dbReference>
<dbReference type="InterPro" id="IPR036286">
    <property type="entry name" value="LexA/Signal_pep-like_sf"/>
</dbReference>
<dbReference type="InterPro" id="IPR043964">
    <property type="entry name" value="P-loop_TraG"/>
</dbReference>
<dbReference type="InterPro" id="IPR014117">
    <property type="entry name" value="TraC-F-type"/>
</dbReference>
<feature type="domain" description="Peptidase S26" evidence="8">
    <location>
        <begin position="1029"/>
        <end position="1156"/>
    </location>
</feature>
<keyword evidence="4" id="KW-0574">Periplasm</keyword>
<dbReference type="Pfam" id="PF19044">
    <property type="entry name" value="P-loop_TraG"/>
    <property type="match status" value="1"/>
</dbReference>
<evidence type="ECO:0000256" key="5">
    <source>
        <dbReference type="ARBA" id="ARBA00022971"/>
    </source>
</evidence>
<evidence type="ECO:0000256" key="2">
    <source>
        <dbReference type="ARBA" id="ARBA00005849"/>
    </source>
</evidence>
<dbReference type="InterPro" id="IPR019533">
    <property type="entry name" value="Peptidase_S26"/>
</dbReference>
<organism evidence="10 11">
    <name type="scientific">Gibberella intermedia</name>
    <name type="common">Bulb rot disease fungus</name>
    <name type="synonym">Fusarium proliferatum</name>
    <dbReference type="NCBI Taxonomy" id="948311"/>
    <lineage>
        <taxon>Eukaryota</taxon>
        <taxon>Fungi</taxon>
        <taxon>Dikarya</taxon>
        <taxon>Ascomycota</taxon>
        <taxon>Pezizomycotina</taxon>
        <taxon>Sordariomycetes</taxon>
        <taxon>Hypocreomycetidae</taxon>
        <taxon>Hypocreales</taxon>
        <taxon>Nectriaceae</taxon>
        <taxon>Fusarium</taxon>
        <taxon>Fusarium fujikuroi species complex</taxon>
    </lineage>
</organism>
<dbReference type="NCBIfam" id="TIGR02771">
    <property type="entry name" value="TraF_Ti"/>
    <property type="match status" value="1"/>
</dbReference>
<dbReference type="Pfam" id="PF11130">
    <property type="entry name" value="TraC_F_IV"/>
    <property type="match status" value="1"/>
</dbReference>
<dbReference type="SUPFAM" id="SSF51306">
    <property type="entry name" value="LexA/Signal peptidase"/>
    <property type="match status" value="1"/>
</dbReference>
<dbReference type="Gene3D" id="3.40.50.300">
    <property type="entry name" value="P-loop containing nucleotide triphosphate hydrolases"/>
    <property type="match status" value="1"/>
</dbReference>
<gene>
    <name evidence="10" type="ORF">BFJ72_g14669</name>
</gene>
<dbReference type="AlphaFoldDB" id="A0A420S0E4"/>
<accession>A0A420S0E4</accession>
<dbReference type="InterPro" id="IPR027417">
    <property type="entry name" value="P-loop_NTPase"/>
</dbReference>
<name>A0A420S0E4_GIBIN</name>
<evidence type="ECO:0000256" key="1">
    <source>
        <dbReference type="ARBA" id="ARBA00004418"/>
    </source>
</evidence>
<feature type="transmembrane region" description="Helical" evidence="7">
    <location>
        <begin position="999"/>
        <end position="1018"/>
    </location>
</feature>
<sequence length="1159" mass="129628">MRLPSTEARHGERHAAPLFPFGMPADIPAEQFASWLPYSAYLAEEKIFVNREGMGFLLEVMPQSGADERMSEVLVSLYANCPPGTGLQFHLFASPHIRQQLRQYTNLRIEDEDQAEKARPFGRPVPNENLFRRLARQRVQHLLRGTKASLTAGFHYTLRDFRLMLSVSFPGSAADLNRRDALLTLRDSMAATLRSAMLPNRVCDAADLINWCALFTNPDRIAHSDAEDLNADDDRWLHYDDGREIRDQIVDFDTVQDPHPSGITFWKGTSEEMLEARFYSIKSFPERFALWQMGSLIGDLMQPALQYSAPFLITLGVHILDPNVTKSVVTANHVRATQNAKSRMADVMPDVRKKLDDWSAAANALDTGGNLVSLYHQLAIFTQPDKAASAHEAANAIWRARGFQLNADAYMHRQALLASLPMTLTPRMHKDLSKMRRVTRKTMANAIHMAPLIAEWRGTRTPALVFGGRRGQIMTLDLFDNDLGNYNFAIIGAPGSGKSVLMNELAWSYRAIGAKVWMLDLGRSFEKLCRKAKGTYIEFRPDVDICLNPFTIVHDINEDIDMLVPGISKMCSMQHSLDEVQRKAISAMILKLWREHGRDLTITGLRDAFKTGTIEELGVRGDPRIRDLAIMLNPYAKGGQYERFFEGRANVDFSNDFIVIENEELKRRPDLHAVVNILLLHQITGEMYLTRNRRKVLFIDELKQQLGDIGADDPIKAAVVEEAARRARKYGGALGTATQSADDYYGSAQMEAAFACSDWVFLLRQKPESIEMLDRKARLSMDEPKKRLLNSLRTEAGAFSEVYISSPVGEGVARNILDPATHLLFSNKLEDNAPIDALRAQGLGGMRYEGRFAACTGRCAAARRGSRRLRPLGAAPRPGGGRGGSLRGLPHEGSRIHAVAHQRRHRGRARKGARARAPLLAAAARGAGRAASRMRLPGGDQERDRGSAEQPRPDAGIAPEGGTAMTVDTVSDDAALAPGWWRQRTRSFIDFLRHMRRRWYLYLPVFAVWGFAYVRLFLDPTPRVPLLVNWTPSLPYHVALMQFHQQPIRRGDLIVFAFAGEAQAHYRGLRGQPFFKRVRGLPGDIVTVSDRTVFVNGEAVGRAKTHAYDGHPLAPIAPVVIPPGHYYVQGIGLHSFDSRYAESGLVRDEQVVGVVMPIF</sequence>
<evidence type="ECO:0000256" key="7">
    <source>
        <dbReference type="SAM" id="Phobius"/>
    </source>
</evidence>
<dbReference type="InterPro" id="IPR053155">
    <property type="entry name" value="F-pilin_assembly_TraC"/>
</dbReference>
<feature type="region of interest" description="Disordered" evidence="6">
    <location>
        <begin position="870"/>
        <end position="891"/>
    </location>
</feature>
<comment type="caution">
    <text evidence="10">The sequence shown here is derived from an EMBL/GenBank/DDBJ whole genome shotgun (WGS) entry which is preliminary data.</text>
</comment>
<dbReference type="GO" id="GO:0004252">
    <property type="term" value="F:serine-type endopeptidase activity"/>
    <property type="evidence" value="ECO:0007669"/>
    <property type="project" value="InterPro"/>
</dbReference>
<dbReference type="GO" id="GO:0042597">
    <property type="term" value="C:periplasmic space"/>
    <property type="evidence" value="ECO:0007669"/>
    <property type="project" value="UniProtKB-SubCell"/>
</dbReference>
<protein>
    <recommendedName>
        <fullName evidence="12">Conjugal transfer protein TraC</fullName>
    </recommendedName>
</protein>
<comment type="subcellular location">
    <subcellularLocation>
        <location evidence="1">Periplasm</location>
    </subcellularLocation>
</comment>
<evidence type="ECO:0000256" key="6">
    <source>
        <dbReference type="SAM" id="MobiDB-lite"/>
    </source>
</evidence>
<dbReference type="PANTHER" id="PTHR38467">
    <property type="match status" value="1"/>
</dbReference>
<evidence type="ECO:0000313" key="11">
    <source>
        <dbReference type="Proteomes" id="UP000283569"/>
    </source>
</evidence>
<evidence type="ECO:0000259" key="8">
    <source>
        <dbReference type="Pfam" id="PF10502"/>
    </source>
</evidence>
<dbReference type="Pfam" id="PF10502">
    <property type="entry name" value="Peptidase_S26"/>
    <property type="match status" value="1"/>
</dbReference>
<dbReference type="NCBIfam" id="TIGR02746">
    <property type="entry name" value="TraC-F-type"/>
    <property type="match status" value="1"/>
</dbReference>
<dbReference type="Proteomes" id="UP000283569">
    <property type="component" value="Unassembled WGS sequence"/>
</dbReference>
<dbReference type="Gene3D" id="1.10.8.730">
    <property type="match status" value="1"/>
</dbReference>
<evidence type="ECO:0000256" key="4">
    <source>
        <dbReference type="ARBA" id="ARBA00022764"/>
    </source>
</evidence>
<evidence type="ECO:0008006" key="12">
    <source>
        <dbReference type="Google" id="ProtNLM"/>
    </source>
</evidence>
<proteinExistence type="inferred from homology"/>
<keyword evidence="3" id="KW-0732">Signal</keyword>
<keyword evidence="7" id="KW-0472">Membrane</keyword>